<keyword evidence="2" id="KW-0472">Membrane</keyword>
<accession>A0AAX6ND91</accession>
<feature type="transmembrane region" description="Helical" evidence="2">
    <location>
        <begin position="40"/>
        <end position="59"/>
    </location>
</feature>
<organism evidence="3 4">
    <name type="scientific">Priestia aryabhattai</name>
    <name type="common">Bacillus aryabhattai</name>
    <dbReference type="NCBI Taxonomy" id="412384"/>
    <lineage>
        <taxon>Bacteria</taxon>
        <taxon>Bacillati</taxon>
        <taxon>Bacillota</taxon>
        <taxon>Bacilli</taxon>
        <taxon>Bacillales</taxon>
        <taxon>Bacillaceae</taxon>
        <taxon>Priestia</taxon>
    </lineage>
</organism>
<dbReference type="AlphaFoldDB" id="A0AAX6ND91"/>
<gene>
    <name evidence="3" type="ORF">O0Q50_22185</name>
</gene>
<keyword evidence="2" id="KW-1133">Transmembrane helix</keyword>
<keyword evidence="2" id="KW-0812">Transmembrane</keyword>
<evidence type="ECO:0000256" key="2">
    <source>
        <dbReference type="SAM" id="Phobius"/>
    </source>
</evidence>
<evidence type="ECO:0000313" key="4">
    <source>
        <dbReference type="Proteomes" id="UP001269400"/>
    </source>
</evidence>
<dbReference type="Proteomes" id="UP001269400">
    <property type="component" value="Unassembled WGS sequence"/>
</dbReference>
<comment type="caution">
    <text evidence="3">The sequence shown here is derived from an EMBL/GenBank/DDBJ whole genome shotgun (WGS) entry which is preliminary data.</text>
</comment>
<evidence type="ECO:0000256" key="1">
    <source>
        <dbReference type="SAM" id="MobiDB-lite"/>
    </source>
</evidence>
<evidence type="ECO:0000313" key="3">
    <source>
        <dbReference type="EMBL" id="MDU9693893.1"/>
    </source>
</evidence>
<name>A0AAX6ND91_PRIAR</name>
<reference evidence="3" key="2">
    <citation type="submission" date="2022-12" db="EMBL/GenBank/DDBJ databases">
        <authorList>
            <person name="Dechsakulwatana C."/>
            <person name="Rungsihiranrut A."/>
            <person name="Muangchinda C."/>
            <person name="Ningthoujam R."/>
            <person name="Klankeo P."/>
            <person name="Pinyakong O."/>
        </authorList>
    </citation>
    <scope>NUCLEOTIDE SEQUENCE</scope>
    <source>
        <strain evidence="3">TL01-2</strain>
    </source>
</reference>
<feature type="region of interest" description="Disordered" evidence="1">
    <location>
        <begin position="79"/>
        <end position="105"/>
    </location>
</feature>
<dbReference type="EMBL" id="JAPTGD010000002">
    <property type="protein sequence ID" value="MDU9693893.1"/>
    <property type="molecule type" value="Genomic_DNA"/>
</dbReference>
<proteinExistence type="predicted"/>
<feature type="transmembrane region" description="Helical" evidence="2">
    <location>
        <begin position="12"/>
        <end position="34"/>
    </location>
</feature>
<sequence>MLGITGAIYRLFWFIFATFFCAIPAINALIKAVYGQHKEHYISAGVGAVMAAGAYFMFFRSLKRVRQYKQRHNIDSEDTEFVKQEEVSYSEPSNQKNFDPKGGAF</sequence>
<reference evidence="3" key="1">
    <citation type="journal article" date="2022" name="J Environ Chem Eng">
        <title>Biodegradation of petroleum oil using a constructed nonpathogenic and heavy metal-tolerant bacterial consortium isolated from marine sponges.</title>
        <authorList>
            <person name="Dechsakulwatana C."/>
            <person name="Rungsihiranrut A."/>
            <person name="Muangchinda C."/>
            <person name="Ningthoujam R."/>
            <person name="Klankeo P."/>
            <person name="Pinyakong O."/>
        </authorList>
    </citation>
    <scope>NUCLEOTIDE SEQUENCE</scope>
    <source>
        <strain evidence="3">TL01-2</strain>
    </source>
</reference>
<protein>
    <submittedName>
        <fullName evidence="3">Uncharacterized protein</fullName>
    </submittedName>
</protein>
<dbReference type="RefSeq" id="WP_316911110.1">
    <property type="nucleotide sequence ID" value="NZ_JAPTGD010000002.1"/>
</dbReference>